<dbReference type="EMBL" id="JAULSW010000001">
    <property type="protein sequence ID" value="KAK3393253.1"/>
    <property type="molecule type" value="Genomic_DNA"/>
</dbReference>
<protein>
    <submittedName>
        <fullName evidence="2">Uncharacterized protein</fullName>
    </submittedName>
</protein>
<feature type="compositionally biased region" description="Basic and acidic residues" evidence="1">
    <location>
        <begin position="200"/>
        <end position="211"/>
    </location>
</feature>
<feature type="compositionally biased region" description="Basic and acidic residues" evidence="1">
    <location>
        <begin position="169"/>
        <end position="181"/>
    </location>
</feature>
<keyword evidence="3" id="KW-1185">Reference proteome</keyword>
<evidence type="ECO:0000313" key="3">
    <source>
        <dbReference type="Proteomes" id="UP001285441"/>
    </source>
</evidence>
<reference evidence="2" key="1">
    <citation type="journal article" date="2023" name="Mol. Phylogenet. Evol.">
        <title>Genome-scale phylogeny and comparative genomics of the fungal order Sordariales.</title>
        <authorList>
            <person name="Hensen N."/>
            <person name="Bonometti L."/>
            <person name="Westerberg I."/>
            <person name="Brannstrom I.O."/>
            <person name="Guillou S."/>
            <person name="Cros-Aarteil S."/>
            <person name="Calhoun S."/>
            <person name="Haridas S."/>
            <person name="Kuo A."/>
            <person name="Mondo S."/>
            <person name="Pangilinan J."/>
            <person name="Riley R."/>
            <person name="LaButti K."/>
            <person name="Andreopoulos B."/>
            <person name="Lipzen A."/>
            <person name="Chen C."/>
            <person name="Yan M."/>
            <person name="Daum C."/>
            <person name="Ng V."/>
            <person name="Clum A."/>
            <person name="Steindorff A."/>
            <person name="Ohm R.A."/>
            <person name="Martin F."/>
            <person name="Silar P."/>
            <person name="Natvig D.O."/>
            <person name="Lalanne C."/>
            <person name="Gautier V."/>
            <person name="Ament-Velasquez S.L."/>
            <person name="Kruys A."/>
            <person name="Hutchinson M.I."/>
            <person name="Powell A.J."/>
            <person name="Barry K."/>
            <person name="Miller A.N."/>
            <person name="Grigoriev I.V."/>
            <person name="Debuchy R."/>
            <person name="Gladieux P."/>
            <person name="Hiltunen Thoren M."/>
            <person name="Johannesson H."/>
        </authorList>
    </citation>
    <scope>NUCLEOTIDE SEQUENCE</scope>
    <source>
        <strain evidence="2">CBS 232.78</strain>
    </source>
</reference>
<gene>
    <name evidence="2" type="ORF">B0H63DRAFT_14431</name>
</gene>
<name>A0AAE0P4H9_9PEZI</name>
<reference evidence="2" key="2">
    <citation type="submission" date="2023-06" db="EMBL/GenBank/DDBJ databases">
        <authorList>
            <consortium name="Lawrence Berkeley National Laboratory"/>
            <person name="Haridas S."/>
            <person name="Hensen N."/>
            <person name="Bonometti L."/>
            <person name="Westerberg I."/>
            <person name="Brannstrom I.O."/>
            <person name="Guillou S."/>
            <person name="Cros-Aarteil S."/>
            <person name="Calhoun S."/>
            <person name="Kuo A."/>
            <person name="Mondo S."/>
            <person name="Pangilinan J."/>
            <person name="Riley R."/>
            <person name="LaButti K."/>
            <person name="Andreopoulos B."/>
            <person name="Lipzen A."/>
            <person name="Chen C."/>
            <person name="Yanf M."/>
            <person name="Daum C."/>
            <person name="Ng V."/>
            <person name="Clum A."/>
            <person name="Steindorff A."/>
            <person name="Ohm R."/>
            <person name="Martin F."/>
            <person name="Silar P."/>
            <person name="Natvig D."/>
            <person name="Lalanne C."/>
            <person name="Gautier V."/>
            <person name="Ament-velasquez S.L."/>
            <person name="Kruys A."/>
            <person name="Hutchinson M.I."/>
            <person name="Powell A.J."/>
            <person name="Barry K."/>
            <person name="Miller A.N."/>
            <person name="Grigoriev I.V."/>
            <person name="Debuchy R."/>
            <person name="Gladieux P."/>
            <person name="Thoren M.H."/>
            <person name="Johannesson H."/>
        </authorList>
    </citation>
    <scope>NUCLEOTIDE SEQUENCE</scope>
    <source>
        <strain evidence="2">CBS 232.78</strain>
    </source>
</reference>
<organism evidence="2 3">
    <name type="scientific">Podospora didyma</name>
    <dbReference type="NCBI Taxonomy" id="330526"/>
    <lineage>
        <taxon>Eukaryota</taxon>
        <taxon>Fungi</taxon>
        <taxon>Dikarya</taxon>
        <taxon>Ascomycota</taxon>
        <taxon>Pezizomycotina</taxon>
        <taxon>Sordariomycetes</taxon>
        <taxon>Sordariomycetidae</taxon>
        <taxon>Sordariales</taxon>
        <taxon>Podosporaceae</taxon>
        <taxon>Podospora</taxon>
    </lineage>
</organism>
<dbReference type="Proteomes" id="UP001285441">
    <property type="component" value="Unassembled WGS sequence"/>
</dbReference>
<accession>A0AAE0P4H9</accession>
<proteinExistence type="predicted"/>
<feature type="region of interest" description="Disordered" evidence="1">
    <location>
        <begin position="1"/>
        <end position="65"/>
    </location>
</feature>
<evidence type="ECO:0000256" key="1">
    <source>
        <dbReference type="SAM" id="MobiDB-lite"/>
    </source>
</evidence>
<evidence type="ECO:0000313" key="2">
    <source>
        <dbReference type="EMBL" id="KAK3393253.1"/>
    </source>
</evidence>
<feature type="compositionally biased region" description="Polar residues" evidence="1">
    <location>
        <begin position="44"/>
        <end position="63"/>
    </location>
</feature>
<feature type="region of interest" description="Disordered" evidence="1">
    <location>
        <begin position="82"/>
        <end position="211"/>
    </location>
</feature>
<dbReference type="AlphaFoldDB" id="A0AAE0P4H9"/>
<sequence>MGSPNSISQQQQHHHHHSRDEKKDQTTQQDYYGPTLKPGPMTGRNPQISPSNYETDYYSSPEHSPSRIASMYVSMDMYTPGVMPPATPGMPRIRYSHYSQHSRHNHPPEGGGNHNDHRSRGSFESVPVTPIPPKKGTGPDVGSLGINPELLNRIKESLAPKPRASQLEVPKRSLEVPRDAAVEPTRTPVSGWWSNIFSSKADDDSRSRAGA</sequence>
<comment type="caution">
    <text evidence="2">The sequence shown here is derived from an EMBL/GenBank/DDBJ whole genome shotgun (WGS) entry which is preliminary data.</text>
</comment>